<dbReference type="GO" id="GO:0046872">
    <property type="term" value="F:metal ion binding"/>
    <property type="evidence" value="ECO:0007669"/>
    <property type="project" value="UniProtKB-UniRule"/>
</dbReference>
<evidence type="ECO:0000313" key="18">
    <source>
        <dbReference type="Proteomes" id="UP000790347"/>
    </source>
</evidence>
<keyword evidence="3 14" id="KW-0349">Heme</keyword>
<evidence type="ECO:0000313" key="17">
    <source>
        <dbReference type="EMBL" id="KAH9529434.1"/>
    </source>
</evidence>
<dbReference type="PRINTS" id="PR00363">
    <property type="entry name" value="CYTOCHROMEB5"/>
</dbReference>
<dbReference type="InterPro" id="IPR036400">
    <property type="entry name" value="Cyt_B5-like_heme/steroid_sf"/>
</dbReference>
<dbReference type="Pfam" id="PF00173">
    <property type="entry name" value="Cyt-b5"/>
    <property type="match status" value="1"/>
</dbReference>
<dbReference type="InterPro" id="IPR018506">
    <property type="entry name" value="Cyt_B5_heme-BS"/>
</dbReference>
<dbReference type="EMBL" id="ASGP02000001">
    <property type="protein sequence ID" value="KAH9529434.1"/>
    <property type="molecule type" value="Genomic_DNA"/>
</dbReference>
<accession>A0A922LBE0</accession>
<evidence type="ECO:0000313" key="16">
    <source>
        <dbReference type="EMBL" id="KAH7642240.1"/>
    </source>
</evidence>
<dbReference type="SMART" id="SM01117">
    <property type="entry name" value="Cyt-b5"/>
    <property type="match status" value="1"/>
</dbReference>
<dbReference type="GO" id="GO:0020037">
    <property type="term" value="F:heme binding"/>
    <property type="evidence" value="ECO:0007669"/>
    <property type="project" value="UniProtKB-UniRule"/>
</dbReference>
<keyword evidence="6" id="KW-0256">Endoplasmic reticulum</keyword>
<evidence type="ECO:0000256" key="12">
    <source>
        <dbReference type="ARBA" id="ARBA00038168"/>
    </source>
</evidence>
<organism evidence="17 18">
    <name type="scientific">Dermatophagoides farinae</name>
    <name type="common">American house dust mite</name>
    <dbReference type="NCBI Taxonomy" id="6954"/>
    <lineage>
        <taxon>Eukaryota</taxon>
        <taxon>Metazoa</taxon>
        <taxon>Ecdysozoa</taxon>
        <taxon>Arthropoda</taxon>
        <taxon>Chelicerata</taxon>
        <taxon>Arachnida</taxon>
        <taxon>Acari</taxon>
        <taxon>Acariformes</taxon>
        <taxon>Sarcoptiformes</taxon>
        <taxon>Astigmata</taxon>
        <taxon>Psoroptidia</taxon>
        <taxon>Analgoidea</taxon>
        <taxon>Pyroglyphidae</taxon>
        <taxon>Dermatophagoidinae</taxon>
        <taxon>Dermatophagoides</taxon>
    </lineage>
</organism>
<sequence>MAEEIKTFTLTEVAEHNEKKSVWIIIHDCVYDVTPFLDEHPGGEEVLIEQAGKDATESFEDVGHSTDARDIMKKYKIGELCEADKKKTKKVEEKTISWSDPKNNGNSSDWMTWTISIVIALVPIVLYRMGYFGSNK</sequence>
<dbReference type="InterPro" id="IPR050668">
    <property type="entry name" value="Cytochrome_b5"/>
</dbReference>
<dbReference type="PROSITE" id="PS00191">
    <property type="entry name" value="CYTOCHROME_B5_1"/>
    <property type="match status" value="1"/>
</dbReference>
<keyword evidence="5 14" id="KW-0479">Metal-binding</keyword>
<dbReference type="OrthoDB" id="260519at2759"/>
<evidence type="ECO:0000256" key="3">
    <source>
        <dbReference type="ARBA" id="ARBA00022617"/>
    </source>
</evidence>
<evidence type="ECO:0000256" key="4">
    <source>
        <dbReference type="ARBA" id="ARBA00022692"/>
    </source>
</evidence>
<evidence type="ECO:0000259" key="15">
    <source>
        <dbReference type="PROSITE" id="PS50255"/>
    </source>
</evidence>
<evidence type="ECO:0000256" key="5">
    <source>
        <dbReference type="ARBA" id="ARBA00022723"/>
    </source>
</evidence>
<evidence type="ECO:0000256" key="7">
    <source>
        <dbReference type="ARBA" id="ARBA00022848"/>
    </source>
</evidence>
<feature type="transmembrane region" description="Helical" evidence="14">
    <location>
        <begin position="110"/>
        <end position="127"/>
    </location>
</feature>
<gene>
    <name evidence="17" type="primary">CYB5A</name>
    <name evidence="17" type="ORF">DERF_003319</name>
    <name evidence="16" type="ORF">HUG17_5285</name>
</gene>
<evidence type="ECO:0000256" key="9">
    <source>
        <dbReference type="ARBA" id="ARBA00023004"/>
    </source>
</evidence>
<protein>
    <recommendedName>
        <fullName evidence="13">Cytochrome b5</fullName>
    </recommendedName>
</protein>
<evidence type="ECO:0000256" key="2">
    <source>
        <dbReference type="ARBA" id="ARBA00022448"/>
    </source>
</evidence>
<keyword evidence="18" id="KW-1185">Reference proteome</keyword>
<dbReference type="PANTHER" id="PTHR19359:SF150">
    <property type="entry name" value="CYTOCHROME B5"/>
    <property type="match status" value="1"/>
</dbReference>
<dbReference type="EMBL" id="SDOV01000004">
    <property type="protein sequence ID" value="KAH7642240.1"/>
    <property type="molecule type" value="Genomic_DNA"/>
</dbReference>
<name>A0A922LBE0_DERFA</name>
<evidence type="ECO:0000256" key="11">
    <source>
        <dbReference type="ARBA" id="ARBA00037877"/>
    </source>
</evidence>
<dbReference type="Proteomes" id="UP000790347">
    <property type="component" value="Unassembled WGS sequence"/>
</dbReference>
<reference evidence="16" key="2">
    <citation type="submission" date="2020-06" db="EMBL/GenBank/DDBJ databases">
        <authorList>
            <person name="Ji K."/>
            <person name="Li J."/>
        </authorList>
    </citation>
    <scope>NUCLEOTIDE SEQUENCE</scope>
    <source>
        <strain evidence="16">JKM2019</strain>
        <tissue evidence="16">Whole body</tissue>
    </source>
</reference>
<keyword evidence="2" id="KW-0813">Transport</keyword>
<comment type="similarity">
    <text evidence="12 14">Belongs to the cytochrome b5 family.</text>
</comment>
<evidence type="ECO:0000256" key="6">
    <source>
        <dbReference type="ARBA" id="ARBA00022824"/>
    </source>
</evidence>
<evidence type="ECO:0000256" key="8">
    <source>
        <dbReference type="ARBA" id="ARBA00022982"/>
    </source>
</evidence>
<reference evidence="17" key="1">
    <citation type="submission" date="2013-05" db="EMBL/GenBank/DDBJ databases">
        <authorList>
            <person name="Yim A.K.Y."/>
            <person name="Chan T.F."/>
            <person name="Ji K.M."/>
            <person name="Liu X.Y."/>
            <person name="Zhou J.W."/>
            <person name="Li R.Q."/>
            <person name="Yang K.Y."/>
            <person name="Li J."/>
            <person name="Li M."/>
            <person name="Law P.T.W."/>
            <person name="Wu Y.L."/>
            <person name="Cai Z.L."/>
            <person name="Qin H."/>
            <person name="Bao Y."/>
            <person name="Leung R.K.K."/>
            <person name="Ng P.K.S."/>
            <person name="Zou J."/>
            <person name="Zhong X.J."/>
            <person name="Ran P.X."/>
            <person name="Zhong N.S."/>
            <person name="Liu Z.G."/>
            <person name="Tsui S.K.W."/>
        </authorList>
    </citation>
    <scope>NUCLEOTIDE SEQUENCE</scope>
    <source>
        <strain evidence="17">Derf</strain>
        <tissue evidence="17">Whole organism</tissue>
    </source>
</reference>
<comment type="caution">
    <text evidence="17">The sequence shown here is derived from an EMBL/GenBank/DDBJ whole genome shotgun (WGS) entry which is preliminary data.</text>
</comment>
<evidence type="ECO:0000256" key="14">
    <source>
        <dbReference type="RuleBase" id="RU362121"/>
    </source>
</evidence>
<keyword evidence="9 14" id="KW-0408">Iron</keyword>
<keyword evidence="7" id="KW-0492">Microsome</keyword>
<dbReference type="PANTHER" id="PTHR19359">
    <property type="entry name" value="CYTOCHROME B5"/>
    <property type="match status" value="1"/>
</dbReference>
<reference evidence="16" key="3">
    <citation type="journal article" date="2021" name="World Allergy Organ. J.">
        <title>Chromosome-level assembly of Dermatophagoides farinae genome and transcriptome reveals two novel allergens Der f 37 and Der f 39.</title>
        <authorList>
            <person name="Chen J."/>
            <person name="Cai Z."/>
            <person name="Fan D."/>
            <person name="Hu J."/>
            <person name="Hou Y."/>
            <person name="He Y."/>
            <person name="Zhang Z."/>
            <person name="Zhao Z."/>
            <person name="Gao P."/>
            <person name="Hu W."/>
            <person name="Sun J."/>
            <person name="Li J."/>
            <person name="Ji K."/>
        </authorList>
    </citation>
    <scope>NUCLEOTIDE SEQUENCE</scope>
    <source>
        <strain evidence="16">JKM2019</strain>
    </source>
</reference>
<keyword evidence="4 14" id="KW-0812">Transmembrane</keyword>
<dbReference type="InterPro" id="IPR001199">
    <property type="entry name" value="Cyt_B5-like_heme/steroid-bd"/>
</dbReference>
<keyword evidence="14" id="KW-1133">Transmembrane helix</keyword>
<evidence type="ECO:0000256" key="13">
    <source>
        <dbReference type="ARBA" id="ARBA00039806"/>
    </source>
</evidence>
<dbReference type="GO" id="GO:0005789">
    <property type="term" value="C:endoplasmic reticulum membrane"/>
    <property type="evidence" value="ECO:0007669"/>
    <property type="project" value="UniProtKB-SubCell"/>
</dbReference>
<dbReference type="SUPFAM" id="SSF55856">
    <property type="entry name" value="Cytochrome b5-like heme/steroid binding domain"/>
    <property type="match status" value="1"/>
</dbReference>
<feature type="domain" description="Cytochrome b5 heme-binding" evidence="15">
    <location>
        <begin position="5"/>
        <end position="81"/>
    </location>
</feature>
<keyword evidence="10 14" id="KW-0472">Membrane</keyword>
<comment type="subcellular location">
    <subcellularLocation>
        <location evidence="1">Endoplasmic reticulum membrane</location>
        <topology evidence="1">Single-pass membrane protein</topology>
        <orientation evidence="1">Cytoplasmic side</orientation>
    </subcellularLocation>
    <subcellularLocation>
        <location evidence="11">Microsome membrane</location>
        <topology evidence="11">Single-pass membrane protein</topology>
        <orientation evidence="11">Cytoplasmic side</orientation>
    </subcellularLocation>
</comment>
<evidence type="ECO:0000256" key="1">
    <source>
        <dbReference type="ARBA" id="ARBA00004131"/>
    </source>
</evidence>
<evidence type="ECO:0000256" key="10">
    <source>
        <dbReference type="ARBA" id="ARBA00023136"/>
    </source>
</evidence>
<proteinExistence type="inferred from homology"/>
<dbReference type="FunFam" id="3.10.120.10:FF:000002">
    <property type="entry name" value="Cytochrome b5 type B"/>
    <property type="match status" value="1"/>
</dbReference>
<dbReference type="Proteomes" id="UP000828236">
    <property type="component" value="Unassembled WGS sequence"/>
</dbReference>
<reference evidence="17" key="4">
    <citation type="journal article" date="2022" name="Res Sq">
        <title>Comparative Genomics Reveals Insights into the Divergent Evolution of Astigmatic Mites and Household Pest Adaptations.</title>
        <authorList>
            <person name="Xiong Q."/>
            <person name="Wan A.T.-Y."/>
            <person name="Liu X.-Y."/>
            <person name="Fung C.S.-H."/>
            <person name="Xiao X."/>
            <person name="Malainual N."/>
            <person name="Hou J."/>
            <person name="Wang L."/>
            <person name="Wang M."/>
            <person name="Yang K."/>
            <person name="Cui Y."/>
            <person name="Leung E."/>
            <person name="Nong W."/>
            <person name="Shin S.-K."/>
            <person name="Au S."/>
            <person name="Jeong K.Y."/>
            <person name="Chew F.T."/>
            <person name="Hui J."/>
            <person name="Leung T.F."/>
            <person name="Tungtrongchitr A."/>
            <person name="Zhong N."/>
            <person name="Liu Z."/>
            <person name="Tsui S."/>
        </authorList>
    </citation>
    <scope>NUCLEOTIDE SEQUENCE</scope>
    <source>
        <strain evidence="17">Derf</strain>
        <tissue evidence="17">Whole organism</tissue>
    </source>
</reference>
<dbReference type="PROSITE" id="PS50255">
    <property type="entry name" value="CYTOCHROME_B5_2"/>
    <property type="match status" value="1"/>
</dbReference>
<keyword evidence="8" id="KW-0249">Electron transport</keyword>
<dbReference type="Gene3D" id="3.10.120.10">
    <property type="entry name" value="Cytochrome b5-like heme/steroid binding domain"/>
    <property type="match status" value="1"/>
</dbReference>
<dbReference type="AlphaFoldDB" id="A0A922LBE0"/>